<sequence>MGITRRQFNGAAWRLGLTGAAGVVLGSCGGSDYELPPAAPLDAELKSFHFDLSAVPADDPHVLRVGGRRYPLKVHDEQSRQAARLARPGLAGVPDRHLTHYVDGVAVSLTRQQRMHVTTRSPTRGHGVALVAMYIPTASRIAARRARGLGAASCRGLCASAAGDDICTFEDQVEDGFVSGRSTAKAIITHYPDVLNLDGDIAAQVETHMDGDQAAAVDNFTQVLCDLGPAYEHDITGQFHDGWAVLVPRLLSDGSKILDSEGNPTFDYVYNDATSKALVDPVQAIVQAIRNDAALKDQQYQVIYHGDPIDTASFPEANPTPLVGDGGSVPAPQATASEVTFSTLGYHHNILFYGDQGSAANRQFTLKILNMNFVWYGLFFEHLDASGHAMNVTGSGTLAGVMGDLLIETDRLAFWDMISSPPAIFGIPTPFPYSITMKDLPAGVASVRLNLIGPGGYGNLPWGPSAIPGIAMTAVCQYMLPMFFLASGTGIDSTKTLIELILDKPSIWIKTLGELSAIISSATGSNKNDLGLEGSVESLLTAVVQNALVIPMEELSPELWAWITGTFVSEEVEDSVPFVGWILRAVAVAGTIGAMVATTAEIAGNPIVISNTVSFKHSINFSISYDPLDFEFPRDATHCVLSVTAGTTAITPGTVVQRPGNTWPDTLSVTIDDIPATGAPATVSVIFLSSTNYPLAHSAAVDINGKPVPDANGNPVAGDVSFTNSAPADGSTLVVNVPTVENAVPITASTKYTHHHKLTYASGHYGWTYTATPPAIEAAVCTNASGLCRLGNLAVWLPGGMIGASWQAASPTVTSCRGGSATGQLYALRNLSLKSDPNLAYKTPGCGFPAAAPLAYDMSAKVGAPNGLHFYLDVIDVSKSSPESHLRRIVLDTSTPVTAPSTQSWGRFRIPIDRIAVYSKGSSPRVVGISTLAHKLAVLDLPDAPYDGDEFANNAKVMSGQGEGNDELLYAPSALAIADGGAILILQGGATKSVKAFDIDGKPWKFFKGETSSVLDLVAEAGLVVTWLDISIEPTNLLYVLSHTGTGTQMSDFRLDIYDSGTGQRIVRNTGIAAASIVVDRFRGLYTLNYETVKGSPVVEPSVSVWSPST</sequence>
<gene>
    <name evidence="1" type="ORF">EV670_2397</name>
</gene>
<protein>
    <submittedName>
        <fullName evidence="1">Uncharacterized protein</fullName>
    </submittedName>
</protein>
<name>A0A4Q7VNN4_9BURK</name>
<dbReference type="AlphaFoldDB" id="A0A4Q7VNN4"/>
<reference evidence="1 2" key="1">
    <citation type="submission" date="2019-02" db="EMBL/GenBank/DDBJ databases">
        <title>Genomic Encyclopedia of Type Strains, Phase IV (KMG-IV): sequencing the most valuable type-strain genomes for metagenomic binning, comparative biology and taxonomic classification.</title>
        <authorList>
            <person name="Goeker M."/>
        </authorList>
    </citation>
    <scope>NUCLEOTIDE SEQUENCE [LARGE SCALE GENOMIC DNA]</scope>
    <source>
        <strain evidence="1 2">DSM 19570</strain>
    </source>
</reference>
<dbReference type="Proteomes" id="UP000293671">
    <property type="component" value="Unassembled WGS sequence"/>
</dbReference>
<dbReference type="RefSeq" id="WP_130432344.1">
    <property type="nucleotide sequence ID" value="NZ_SHKP01000006.1"/>
</dbReference>
<dbReference type="OrthoDB" id="1488190at2"/>
<comment type="caution">
    <text evidence="1">The sequence shown here is derived from an EMBL/GenBank/DDBJ whole genome shotgun (WGS) entry which is preliminary data.</text>
</comment>
<organism evidence="1 2">
    <name type="scientific">Rivibacter subsaxonicus</name>
    <dbReference type="NCBI Taxonomy" id="457575"/>
    <lineage>
        <taxon>Bacteria</taxon>
        <taxon>Pseudomonadati</taxon>
        <taxon>Pseudomonadota</taxon>
        <taxon>Betaproteobacteria</taxon>
        <taxon>Burkholderiales</taxon>
        <taxon>Rivibacter</taxon>
    </lineage>
</organism>
<proteinExistence type="predicted"/>
<dbReference type="PROSITE" id="PS51257">
    <property type="entry name" value="PROKAR_LIPOPROTEIN"/>
    <property type="match status" value="1"/>
</dbReference>
<accession>A0A4Q7VNN4</accession>
<evidence type="ECO:0000313" key="1">
    <source>
        <dbReference type="EMBL" id="RZT97996.1"/>
    </source>
</evidence>
<keyword evidence="2" id="KW-1185">Reference proteome</keyword>
<evidence type="ECO:0000313" key="2">
    <source>
        <dbReference type="Proteomes" id="UP000293671"/>
    </source>
</evidence>
<dbReference type="EMBL" id="SHKP01000006">
    <property type="protein sequence ID" value="RZT97996.1"/>
    <property type="molecule type" value="Genomic_DNA"/>
</dbReference>